<protein>
    <submittedName>
        <fullName evidence="3">Uncharacterized protein</fullName>
    </submittedName>
</protein>
<dbReference type="Proteomes" id="UP000245577">
    <property type="component" value="Unassembled WGS sequence"/>
</dbReference>
<keyword evidence="2" id="KW-0472">Membrane</keyword>
<evidence type="ECO:0000256" key="2">
    <source>
        <dbReference type="SAM" id="Phobius"/>
    </source>
</evidence>
<dbReference type="AlphaFoldDB" id="A0A2U1S983"/>
<reference evidence="3 4" key="1">
    <citation type="submission" date="2017-03" db="EMBL/GenBank/DDBJ databases">
        <title>Genome sequence of Methanobrevibacter wosei.</title>
        <authorList>
            <person name="Poehlein A."/>
            <person name="Seedorf H."/>
            <person name="Daniel R."/>
        </authorList>
    </citation>
    <scope>NUCLEOTIDE SEQUENCE [LARGE SCALE GENOMIC DNA]</scope>
    <source>
        <strain evidence="3 4">DSM 11979</strain>
    </source>
</reference>
<gene>
    <name evidence="3" type="ORF">MBBWO_00920</name>
</gene>
<evidence type="ECO:0000313" key="4">
    <source>
        <dbReference type="Proteomes" id="UP000245577"/>
    </source>
</evidence>
<accession>A0A2U1S983</accession>
<keyword evidence="4" id="KW-1185">Reference proteome</keyword>
<feature type="compositionally biased region" description="Low complexity" evidence="1">
    <location>
        <begin position="28"/>
        <end position="67"/>
    </location>
</feature>
<organism evidence="3 4">
    <name type="scientific">Methanobrevibacter woesei</name>
    <dbReference type="NCBI Taxonomy" id="190976"/>
    <lineage>
        <taxon>Archaea</taxon>
        <taxon>Methanobacteriati</taxon>
        <taxon>Methanobacteriota</taxon>
        <taxon>Methanomada group</taxon>
        <taxon>Methanobacteria</taxon>
        <taxon>Methanobacteriales</taxon>
        <taxon>Methanobacteriaceae</taxon>
        <taxon>Methanobrevibacter</taxon>
    </lineage>
</organism>
<name>A0A2U1S983_9EURY</name>
<dbReference type="OrthoDB" id="77980at2157"/>
<dbReference type="EMBL" id="MZGU01000002">
    <property type="protein sequence ID" value="PWB86978.1"/>
    <property type="molecule type" value="Genomic_DNA"/>
</dbReference>
<feature type="region of interest" description="Disordered" evidence="1">
    <location>
        <begin position="28"/>
        <end position="69"/>
    </location>
</feature>
<evidence type="ECO:0000313" key="3">
    <source>
        <dbReference type="EMBL" id="PWB86978.1"/>
    </source>
</evidence>
<keyword evidence="2" id="KW-1133">Transmembrane helix</keyword>
<evidence type="ECO:0000256" key="1">
    <source>
        <dbReference type="SAM" id="MobiDB-lite"/>
    </source>
</evidence>
<feature type="transmembrane region" description="Helical" evidence="2">
    <location>
        <begin position="6"/>
        <end position="26"/>
    </location>
</feature>
<comment type="caution">
    <text evidence="3">The sequence shown here is derived from an EMBL/GenBank/DDBJ whole genome shotgun (WGS) entry which is preliminary data.</text>
</comment>
<proteinExistence type="predicted"/>
<sequence length="122" mass="13172">MDNNKLLIAIIIIIVVVIGAVSAVFLTGDSSDDSNSTNITNITNNTTVDTSSVSSSQNSAGGDSSNDPYVVSESVEFNYQNGEGYYRQVEYSDGNFRQYDVNTGELIGSSYPSDQKYLPSME</sequence>
<keyword evidence="2" id="KW-0812">Transmembrane</keyword>
<dbReference type="RefSeq" id="WP_116668928.1">
    <property type="nucleotide sequence ID" value="NZ_MZGU01000002.1"/>
</dbReference>